<dbReference type="Proteomes" id="UP000247781">
    <property type="component" value="Unassembled WGS sequence"/>
</dbReference>
<reference evidence="3" key="1">
    <citation type="submission" date="2018-05" db="EMBL/GenBank/DDBJ databases">
        <authorList>
            <person name="Deangelis K."/>
            <person name="Huntemann M."/>
            <person name="Clum A."/>
            <person name="Pillay M."/>
            <person name="Palaniappan K."/>
            <person name="Varghese N."/>
            <person name="Mikhailova N."/>
            <person name="Stamatis D."/>
            <person name="Reddy T."/>
            <person name="Daum C."/>
            <person name="Shapiro N."/>
            <person name="Ivanova N."/>
            <person name="Kyrpides N."/>
            <person name="Woyke T."/>
        </authorList>
    </citation>
    <scope>NUCLEOTIDE SEQUENCE [LARGE SCALE GENOMIC DNA]</scope>
    <source>
        <strain evidence="3">GAS496</strain>
    </source>
</reference>
<dbReference type="RefSeq" id="WP_110316183.1">
    <property type="nucleotide sequence ID" value="NZ_QJJU01000006.1"/>
</dbReference>
<keyword evidence="1" id="KW-0812">Transmembrane</keyword>
<evidence type="ECO:0000313" key="2">
    <source>
        <dbReference type="EMBL" id="PXX09178.1"/>
    </source>
</evidence>
<gene>
    <name evidence="2" type="ORF">C8E89_106104</name>
</gene>
<keyword evidence="1" id="KW-1133">Transmembrane helix</keyword>
<evidence type="ECO:0008006" key="4">
    <source>
        <dbReference type="Google" id="ProtNLM"/>
    </source>
</evidence>
<name>A0A318HHK5_9MYCO</name>
<accession>A0A318HHK5</accession>
<keyword evidence="3" id="KW-1185">Reference proteome</keyword>
<proteinExistence type="predicted"/>
<feature type="transmembrane region" description="Helical" evidence="1">
    <location>
        <begin position="7"/>
        <end position="32"/>
    </location>
</feature>
<protein>
    <recommendedName>
        <fullName evidence="4">Transmembrane protein</fullName>
    </recommendedName>
</protein>
<evidence type="ECO:0000313" key="3">
    <source>
        <dbReference type="Proteomes" id="UP000247781"/>
    </source>
</evidence>
<reference evidence="2 3" key="2">
    <citation type="submission" date="2018-06" db="EMBL/GenBank/DDBJ databases">
        <title>Sequencing of bacterial isolates from soil warming experiment in Harvard Forest, Massachusetts, USA.</title>
        <authorList>
            <person name="Deangelis K.PhD."/>
        </authorList>
    </citation>
    <scope>NUCLEOTIDE SEQUENCE [LARGE SCALE GENOMIC DNA]</scope>
    <source>
        <strain evidence="2 3">GAS496</strain>
    </source>
</reference>
<dbReference type="EMBL" id="QJJU01000006">
    <property type="protein sequence ID" value="PXX09178.1"/>
    <property type="molecule type" value="Genomic_DNA"/>
</dbReference>
<evidence type="ECO:0000256" key="1">
    <source>
        <dbReference type="SAM" id="Phobius"/>
    </source>
</evidence>
<feature type="transmembrane region" description="Helical" evidence="1">
    <location>
        <begin position="52"/>
        <end position="74"/>
    </location>
</feature>
<comment type="caution">
    <text evidence="2">The sequence shown here is derived from an EMBL/GenBank/DDBJ whole genome shotgun (WGS) entry which is preliminary data.</text>
</comment>
<dbReference type="AlphaFoldDB" id="A0A318HHK5"/>
<keyword evidence="1" id="KW-0472">Membrane</keyword>
<organism evidence="2 3">
    <name type="scientific">Mycolicibacterium moriokaense</name>
    <dbReference type="NCBI Taxonomy" id="39691"/>
    <lineage>
        <taxon>Bacteria</taxon>
        <taxon>Bacillati</taxon>
        <taxon>Actinomycetota</taxon>
        <taxon>Actinomycetes</taxon>
        <taxon>Mycobacteriales</taxon>
        <taxon>Mycobacteriaceae</taxon>
        <taxon>Mycolicibacterium</taxon>
    </lineage>
</organism>
<sequence>MTYVESVLKVLVIGLILGAGLPAIFATGMAAFNAGSGGAHPDGTVTAGNPVLKYVGLVLFILVAAVVVLALLWITRTTLIHHFGFDPFPGVKKA</sequence>